<dbReference type="PANTHER" id="PTHR45902">
    <property type="entry name" value="LATROPHILIN RECEPTOR-LIKE PROTEIN A"/>
    <property type="match status" value="1"/>
</dbReference>
<keyword evidence="4 5" id="KW-0472">Membrane</keyword>
<dbReference type="GO" id="GO:0007166">
    <property type="term" value="P:cell surface receptor signaling pathway"/>
    <property type="evidence" value="ECO:0007669"/>
    <property type="project" value="InterPro"/>
</dbReference>
<evidence type="ECO:0000256" key="3">
    <source>
        <dbReference type="ARBA" id="ARBA00022989"/>
    </source>
</evidence>
<comment type="subcellular location">
    <subcellularLocation>
        <location evidence="1">Membrane</location>
        <topology evidence="1">Multi-pass membrane protein</topology>
    </subcellularLocation>
</comment>
<dbReference type="InterPro" id="IPR000832">
    <property type="entry name" value="GPCR_2_secretin-like"/>
</dbReference>
<feature type="domain" description="G-protein coupled receptors family 2 profile 2" evidence="7">
    <location>
        <begin position="116"/>
        <end position="382"/>
    </location>
</feature>
<feature type="signal peptide" evidence="6">
    <location>
        <begin position="1"/>
        <end position="24"/>
    </location>
</feature>
<feature type="transmembrane region" description="Helical" evidence="5">
    <location>
        <begin position="333"/>
        <end position="354"/>
    </location>
</feature>
<dbReference type="InterPro" id="IPR053231">
    <property type="entry name" value="GPCR_LN-TM7"/>
</dbReference>
<evidence type="ECO:0000256" key="4">
    <source>
        <dbReference type="ARBA" id="ARBA00023136"/>
    </source>
</evidence>
<dbReference type="PANTHER" id="PTHR45902:SF4">
    <property type="entry name" value="G-PROTEIN COUPLED RECEPTORS FAMILY 2 PROFILE 2 DOMAIN-CONTAINING PROTEIN"/>
    <property type="match status" value="1"/>
</dbReference>
<evidence type="ECO:0000259" key="7">
    <source>
        <dbReference type="PROSITE" id="PS50261"/>
    </source>
</evidence>
<evidence type="ECO:0000313" key="9">
    <source>
        <dbReference type="Proteomes" id="UP000499080"/>
    </source>
</evidence>
<feature type="transmembrane region" description="Helical" evidence="5">
    <location>
        <begin position="360"/>
        <end position="380"/>
    </location>
</feature>
<evidence type="ECO:0000256" key="1">
    <source>
        <dbReference type="ARBA" id="ARBA00004141"/>
    </source>
</evidence>
<feature type="transmembrane region" description="Helical" evidence="5">
    <location>
        <begin position="229"/>
        <end position="250"/>
    </location>
</feature>
<feature type="transmembrane region" description="Helical" evidence="5">
    <location>
        <begin position="183"/>
        <end position="208"/>
    </location>
</feature>
<keyword evidence="6" id="KW-0732">Signal</keyword>
<dbReference type="EMBL" id="BGPR01011922">
    <property type="protein sequence ID" value="GBN53624.1"/>
    <property type="molecule type" value="Genomic_DNA"/>
</dbReference>
<evidence type="ECO:0000256" key="6">
    <source>
        <dbReference type="SAM" id="SignalP"/>
    </source>
</evidence>
<dbReference type="GO" id="GO:0016020">
    <property type="term" value="C:membrane"/>
    <property type="evidence" value="ECO:0007669"/>
    <property type="project" value="UniProtKB-SubCell"/>
</dbReference>
<sequence>MLKITFYTIGAAAVLGCICTSVQAFIINDTSNLDSFGSISSDNLLNKHESVPTCTTLKPDEYVMYPSNDIFVPSLNKTLEESSYKFDGEYLKICVPPKLVYSKEKVSIKFTAWTVLFYFSAAGEILSIVFLSIHLLVFAVVTDLQNLAGCYLASLCFTLLLSYLCTSVGHIDTISKNKNACNVMSVTNQFLCLASFFWMFVLALDIFQSIRNATKNLRTCRNAFNLKKYTCSSLICWGTSLLFTVAALIADCVEAAAITAGNELRRDYYRPLFFKSCWFQSKYFFWLFFAGHVFAIIFFNFILFGITAYILFSNRMKTGEDDYRAQQKKSFLIYLRLAIIMGVAWIARVLAYLLQIPCLWDVFAIFDTFHGFFIFVAFTCRKKTLMKFKSKLLKACESAPRR</sequence>
<feature type="transmembrane region" description="Helical" evidence="5">
    <location>
        <begin position="115"/>
        <end position="141"/>
    </location>
</feature>
<evidence type="ECO:0000256" key="2">
    <source>
        <dbReference type="ARBA" id="ARBA00022692"/>
    </source>
</evidence>
<gene>
    <name evidence="8" type="ORF">AVEN_183744_1</name>
</gene>
<feature type="transmembrane region" description="Helical" evidence="5">
    <location>
        <begin position="148"/>
        <end position="171"/>
    </location>
</feature>
<proteinExistence type="predicted"/>
<dbReference type="PROSITE" id="PS50261">
    <property type="entry name" value="G_PROTEIN_RECEP_F2_4"/>
    <property type="match status" value="1"/>
</dbReference>
<dbReference type="CDD" id="cd15039">
    <property type="entry name" value="7tmB3_Methuselah-like"/>
    <property type="match status" value="1"/>
</dbReference>
<dbReference type="PROSITE" id="PS51257">
    <property type="entry name" value="PROKAR_LIPOPROTEIN"/>
    <property type="match status" value="1"/>
</dbReference>
<keyword evidence="3 5" id="KW-1133">Transmembrane helix</keyword>
<evidence type="ECO:0000256" key="5">
    <source>
        <dbReference type="SAM" id="Phobius"/>
    </source>
</evidence>
<dbReference type="Pfam" id="PF00002">
    <property type="entry name" value="7tm_2"/>
    <property type="match status" value="1"/>
</dbReference>
<dbReference type="Proteomes" id="UP000499080">
    <property type="component" value="Unassembled WGS sequence"/>
</dbReference>
<keyword evidence="9" id="KW-1185">Reference proteome</keyword>
<reference evidence="8 9" key="1">
    <citation type="journal article" date="2019" name="Sci. Rep.">
        <title>Orb-weaving spider Araneus ventricosus genome elucidates the spidroin gene catalogue.</title>
        <authorList>
            <person name="Kono N."/>
            <person name="Nakamura H."/>
            <person name="Ohtoshi R."/>
            <person name="Moran D.A.P."/>
            <person name="Shinohara A."/>
            <person name="Yoshida Y."/>
            <person name="Fujiwara M."/>
            <person name="Mori M."/>
            <person name="Tomita M."/>
            <person name="Arakawa K."/>
        </authorList>
    </citation>
    <scope>NUCLEOTIDE SEQUENCE [LARGE SCALE GENOMIC DNA]</scope>
</reference>
<feature type="transmembrane region" description="Helical" evidence="5">
    <location>
        <begin position="283"/>
        <end position="312"/>
    </location>
</feature>
<name>A0A4Y2PQM3_ARAVE</name>
<dbReference type="OrthoDB" id="6433424at2759"/>
<dbReference type="GO" id="GO:0004930">
    <property type="term" value="F:G protein-coupled receptor activity"/>
    <property type="evidence" value="ECO:0007669"/>
    <property type="project" value="InterPro"/>
</dbReference>
<dbReference type="Gene3D" id="1.20.1070.10">
    <property type="entry name" value="Rhodopsin 7-helix transmembrane proteins"/>
    <property type="match status" value="1"/>
</dbReference>
<comment type="caution">
    <text evidence="8">The sequence shown here is derived from an EMBL/GenBank/DDBJ whole genome shotgun (WGS) entry which is preliminary data.</text>
</comment>
<keyword evidence="2 5" id="KW-0812">Transmembrane</keyword>
<accession>A0A4Y2PQM3</accession>
<dbReference type="InterPro" id="IPR017981">
    <property type="entry name" value="GPCR_2-like_7TM"/>
</dbReference>
<protein>
    <recommendedName>
        <fullName evidence="7">G-protein coupled receptors family 2 profile 2 domain-containing protein</fullName>
    </recommendedName>
</protein>
<evidence type="ECO:0000313" key="8">
    <source>
        <dbReference type="EMBL" id="GBN53624.1"/>
    </source>
</evidence>
<feature type="chain" id="PRO_5021467111" description="G-protein coupled receptors family 2 profile 2 domain-containing protein" evidence="6">
    <location>
        <begin position="25"/>
        <end position="402"/>
    </location>
</feature>
<dbReference type="AlphaFoldDB" id="A0A4Y2PQM3"/>
<organism evidence="8 9">
    <name type="scientific">Araneus ventricosus</name>
    <name type="common">Orbweaver spider</name>
    <name type="synonym">Epeira ventricosa</name>
    <dbReference type="NCBI Taxonomy" id="182803"/>
    <lineage>
        <taxon>Eukaryota</taxon>
        <taxon>Metazoa</taxon>
        <taxon>Ecdysozoa</taxon>
        <taxon>Arthropoda</taxon>
        <taxon>Chelicerata</taxon>
        <taxon>Arachnida</taxon>
        <taxon>Araneae</taxon>
        <taxon>Araneomorphae</taxon>
        <taxon>Entelegynae</taxon>
        <taxon>Araneoidea</taxon>
        <taxon>Araneidae</taxon>
        <taxon>Araneus</taxon>
    </lineage>
</organism>